<gene>
    <name evidence="1" type="ORF">SCALOS_LOCUS4429</name>
</gene>
<name>A0ACA9LGY5_9GLOM</name>
<dbReference type="EMBL" id="CAJVPM010005991">
    <property type="protein sequence ID" value="CAG8530274.1"/>
    <property type="molecule type" value="Genomic_DNA"/>
</dbReference>
<keyword evidence="2" id="KW-1185">Reference proteome</keyword>
<evidence type="ECO:0000313" key="2">
    <source>
        <dbReference type="Proteomes" id="UP000789860"/>
    </source>
</evidence>
<proteinExistence type="predicted"/>
<comment type="caution">
    <text evidence="1">The sequence shown here is derived from an EMBL/GenBank/DDBJ whole genome shotgun (WGS) entry which is preliminary data.</text>
</comment>
<accession>A0ACA9LGY5</accession>
<organism evidence="1 2">
    <name type="scientific">Scutellospora calospora</name>
    <dbReference type="NCBI Taxonomy" id="85575"/>
    <lineage>
        <taxon>Eukaryota</taxon>
        <taxon>Fungi</taxon>
        <taxon>Fungi incertae sedis</taxon>
        <taxon>Mucoromycota</taxon>
        <taxon>Glomeromycotina</taxon>
        <taxon>Glomeromycetes</taxon>
        <taxon>Diversisporales</taxon>
        <taxon>Gigasporaceae</taxon>
        <taxon>Scutellospora</taxon>
    </lineage>
</organism>
<reference evidence="1" key="1">
    <citation type="submission" date="2021-06" db="EMBL/GenBank/DDBJ databases">
        <authorList>
            <person name="Kallberg Y."/>
            <person name="Tangrot J."/>
            <person name="Rosling A."/>
        </authorList>
    </citation>
    <scope>NUCLEOTIDE SEQUENCE</scope>
    <source>
        <strain evidence="1">AU212A</strain>
    </source>
</reference>
<feature type="non-terminal residue" evidence="1">
    <location>
        <position position="1"/>
    </location>
</feature>
<evidence type="ECO:0000313" key="1">
    <source>
        <dbReference type="EMBL" id="CAG8530274.1"/>
    </source>
</evidence>
<dbReference type="Proteomes" id="UP000789860">
    <property type="component" value="Unassembled WGS sequence"/>
</dbReference>
<sequence length="48" mass="5301">IPNFHHEELFEDNSENSDSDISKSLTNLASDSLLLASLLDPCLKILSN</sequence>
<protein>
    <submittedName>
        <fullName evidence="1">3999_t:CDS:1</fullName>
    </submittedName>
</protein>